<keyword evidence="4 6" id="KW-0560">Oxidoreductase</keyword>
<comment type="function">
    <text evidence="6">Specifically catalyzes the NAD or NADP-dependent dehydrogenation of L-aspartate to iminoaspartate.</text>
</comment>
<evidence type="ECO:0000256" key="3">
    <source>
        <dbReference type="ARBA" id="ARBA00022857"/>
    </source>
</evidence>
<dbReference type="NCBIfam" id="TIGR03855">
    <property type="entry name" value="NAD_NadX"/>
    <property type="match status" value="1"/>
</dbReference>
<evidence type="ECO:0000256" key="5">
    <source>
        <dbReference type="ARBA" id="ARBA00023027"/>
    </source>
</evidence>
<feature type="domain" description="Aspartate dehydrogenase" evidence="7">
    <location>
        <begin position="166"/>
        <end position="254"/>
    </location>
</feature>
<dbReference type="Proteomes" id="UP000273278">
    <property type="component" value="Chromosome"/>
</dbReference>
<dbReference type="InterPro" id="IPR011182">
    <property type="entry name" value="L-Asp_DH"/>
</dbReference>
<dbReference type="Gene3D" id="3.40.50.720">
    <property type="entry name" value="NAD(P)-binding Rossmann-like Domain"/>
    <property type="match status" value="1"/>
</dbReference>
<dbReference type="PIRSF" id="PIRSF005227">
    <property type="entry name" value="Asp_dh_NAD_syn"/>
    <property type="match status" value="1"/>
</dbReference>
<dbReference type="UniPathway" id="UPA00253">
    <property type="reaction ID" value="UER00456"/>
</dbReference>
<dbReference type="Pfam" id="PF03447">
    <property type="entry name" value="NAD_binding_3"/>
    <property type="match status" value="1"/>
</dbReference>
<dbReference type="InterPro" id="IPR036291">
    <property type="entry name" value="NAD(P)-bd_dom_sf"/>
</dbReference>
<dbReference type="GO" id="GO:0033735">
    <property type="term" value="F:aspartate dehydrogenase [NAD(P)+] activity"/>
    <property type="evidence" value="ECO:0007669"/>
    <property type="project" value="UniProtKB-EC"/>
</dbReference>
<evidence type="ECO:0000256" key="4">
    <source>
        <dbReference type="ARBA" id="ARBA00023002"/>
    </source>
</evidence>
<comment type="miscellaneous">
    <text evidence="6">The iminoaspartate product is unstable in aqueous solution and can decompose to oxaloacetate and ammonia.</text>
</comment>
<dbReference type="EC" id="1.4.1.21" evidence="6"/>
<gene>
    <name evidence="6" type="primary">nadX</name>
    <name evidence="9" type="ORF">BKD89_07390</name>
</gene>
<dbReference type="Pfam" id="PF01958">
    <property type="entry name" value="Asp_DH_C"/>
    <property type="match status" value="1"/>
</dbReference>
<evidence type="ECO:0000259" key="8">
    <source>
        <dbReference type="Pfam" id="PF03447"/>
    </source>
</evidence>
<dbReference type="GO" id="GO:0050661">
    <property type="term" value="F:NADP binding"/>
    <property type="evidence" value="ECO:0007669"/>
    <property type="project" value="UniProtKB-UniRule"/>
</dbReference>
<dbReference type="Gene3D" id="3.30.360.10">
    <property type="entry name" value="Dihydrodipicolinate Reductase, domain 2"/>
    <property type="match status" value="1"/>
</dbReference>
<evidence type="ECO:0000256" key="1">
    <source>
        <dbReference type="ARBA" id="ARBA00008331"/>
    </source>
</evidence>
<keyword evidence="5 6" id="KW-0520">NAD</keyword>
<comment type="similarity">
    <text evidence="1 6">Belongs to the L-aspartate dehydrogenase family.</text>
</comment>
<dbReference type="GO" id="GO:0051287">
    <property type="term" value="F:NAD binding"/>
    <property type="evidence" value="ECO:0007669"/>
    <property type="project" value="UniProtKB-UniRule"/>
</dbReference>
<dbReference type="PANTHER" id="PTHR31873">
    <property type="entry name" value="L-ASPARTATE DEHYDROGENASE-RELATED"/>
    <property type="match status" value="1"/>
</dbReference>
<dbReference type="EMBL" id="CP017686">
    <property type="protein sequence ID" value="AYQ55614.1"/>
    <property type="molecule type" value="Genomic_DNA"/>
</dbReference>
<reference evidence="9 10" key="1">
    <citation type="submission" date="2016-10" db="EMBL/GenBank/DDBJ databases">
        <title>Complete genome of the TMA-utilizing, human hosted archaeon Methanomethylophilus alvus Gen. nov, sp. nov., strain Mx-05, derived from a pure culture.</title>
        <authorList>
            <person name="Brugere J.-F."/>
            <person name="Ben Hania W."/>
            <person name="Chaudhary P.P."/>
            <person name="Gaci N."/>
            <person name="Borrel G."/>
            <person name="Cao Van Tuat L."/>
            <person name="Fardeau M.-L."/>
            <person name="Harris H.M.B."/>
            <person name="O'Toole P.W."/>
            <person name="Ollivier B."/>
        </authorList>
    </citation>
    <scope>NUCLEOTIDE SEQUENCE [LARGE SCALE GENOMIC DNA]</scope>
    <source>
        <strain evidence="9 10">Mx-05</strain>
    </source>
</reference>
<dbReference type="NCBIfam" id="NF009828">
    <property type="entry name" value="PRK13303.1-3"/>
    <property type="match status" value="1"/>
</dbReference>
<feature type="binding site" evidence="6">
    <location>
        <position position="189"/>
    </location>
    <ligand>
        <name>NAD(+)</name>
        <dbReference type="ChEBI" id="CHEBI:57540"/>
    </ligand>
</feature>
<comment type="catalytic activity">
    <reaction evidence="6">
        <text>L-aspartate + NADP(+) + H2O = oxaloacetate + NH4(+) + NADPH + H(+)</text>
        <dbReference type="Rhea" id="RHEA:11784"/>
        <dbReference type="ChEBI" id="CHEBI:15377"/>
        <dbReference type="ChEBI" id="CHEBI:15378"/>
        <dbReference type="ChEBI" id="CHEBI:16452"/>
        <dbReference type="ChEBI" id="CHEBI:28938"/>
        <dbReference type="ChEBI" id="CHEBI:29991"/>
        <dbReference type="ChEBI" id="CHEBI:57783"/>
        <dbReference type="ChEBI" id="CHEBI:58349"/>
        <dbReference type="EC" id="1.4.1.21"/>
    </reaction>
</comment>
<dbReference type="SUPFAM" id="SSF55347">
    <property type="entry name" value="Glyceraldehyde-3-phosphate dehydrogenase-like, C-terminal domain"/>
    <property type="match status" value="1"/>
</dbReference>
<evidence type="ECO:0000313" key="10">
    <source>
        <dbReference type="Proteomes" id="UP000273278"/>
    </source>
</evidence>
<dbReference type="PANTHER" id="PTHR31873:SF6">
    <property type="entry name" value="ASPARTATE DEHYDROGENASE DOMAIN-CONTAINING PROTEIN"/>
    <property type="match status" value="1"/>
</dbReference>
<dbReference type="InterPro" id="IPR002811">
    <property type="entry name" value="Asp_DH"/>
</dbReference>
<evidence type="ECO:0000256" key="2">
    <source>
        <dbReference type="ARBA" id="ARBA00022642"/>
    </source>
</evidence>
<dbReference type="GO" id="GO:0009435">
    <property type="term" value="P:NAD+ biosynthetic process"/>
    <property type="evidence" value="ECO:0007669"/>
    <property type="project" value="UniProtKB-UniRule"/>
</dbReference>
<keyword evidence="2 6" id="KW-0662">Pyridine nucleotide biosynthesis</keyword>
<dbReference type="SUPFAM" id="SSF51735">
    <property type="entry name" value="NAD(P)-binding Rossmann-fold domains"/>
    <property type="match status" value="1"/>
</dbReference>
<dbReference type="InterPro" id="IPR020626">
    <property type="entry name" value="Asp_DH_prok"/>
</dbReference>
<evidence type="ECO:0000259" key="7">
    <source>
        <dbReference type="Pfam" id="PF01958"/>
    </source>
</evidence>
<proteinExistence type="inferred from homology"/>
<dbReference type="InterPro" id="IPR022487">
    <property type="entry name" value="Asp_DH_arc"/>
</dbReference>
<feature type="binding site" evidence="6">
    <location>
        <position position="121"/>
    </location>
    <ligand>
        <name>NAD(+)</name>
        <dbReference type="ChEBI" id="CHEBI:57540"/>
    </ligand>
</feature>
<dbReference type="RefSeq" id="WP_122892490.1">
    <property type="nucleotide sequence ID" value="NZ_CAYARL010000009.1"/>
</dbReference>
<dbReference type="NCBIfam" id="NF009829">
    <property type="entry name" value="PRK13303.1-4"/>
    <property type="match status" value="1"/>
</dbReference>
<evidence type="ECO:0000256" key="6">
    <source>
        <dbReference type="HAMAP-Rule" id="MF_01265"/>
    </source>
</evidence>
<keyword evidence="3 6" id="KW-0521">NADP</keyword>
<dbReference type="InterPro" id="IPR005106">
    <property type="entry name" value="Asp/hSer_DH_NAD-bd"/>
</dbReference>
<comment type="pathway">
    <text evidence="6">Cofactor biosynthesis; NAD(+) biosynthesis; iminoaspartate from L-aspartate (dehydrogenase route): step 1/1.</text>
</comment>
<evidence type="ECO:0000313" key="9">
    <source>
        <dbReference type="EMBL" id="AYQ55614.1"/>
    </source>
</evidence>
<comment type="catalytic activity">
    <reaction evidence="6">
        <text>L-aspartate + NAD(+) + H2O = oxaloacetate + NH4(+) + NADH + H(+)</text>
        <dbReference type="Rhea" id="RHEA:11788"/>
        <dbReference type="ChEBI" id="CHEBI:15377"/>
        <dbReference type="ChEBI" id="CHEBI:15378"/>
        <dbReference type="ChEBI" id="CHEBI:16452"/>
        <dbReference type="ChEBI" id="CHEBI:28938"/>
        <dbReference type="ChEBI" id="CHEBI:29991"/>
        <dbReference type="ChEBI" id="CHEBI:57540"/>
        <dbReference type="ChEBI" id="CHEBI:57945"/>
        <dbReference type="EC" id="1.4.1.21"/>
    </reaction>
</comment>
<feature type="domain" description="Aspartate/homoserine dehydrogenase NAD-binding" evidence="8">
    <location>
        <begin position="7"/>
        <end position="118"/>
    </location>
</feature>
<organism evidence="9 10">
    <name type="scientific">Methanomethylophilus alvi</name>
    <dbReference type="NCBI Taxonomy" id="1291540"/>
    <lineage>
        <taxon>Archaea</taxon>
        <taxon>Methanobacteriati</taxon>
        <taxon>Thermoplasmatota</taxon>
        <taxon>Thermoplasmata</taxon>
        <taxon>Methanomassiliicoccales</taxon>
        <taxon>Methanomethylophilaceae</taxon>
        <taxon>Methanomethylophilus</taxon>
    </lineage>
</organism>
<dbReference type="AlphaFoldDB" id="A0A3G3IJ80"/>
<feature type="active site" evidence="6">
    <location>
        <position position="219"/>
    </location>
</feature>
<protein>
    <recommendedName>
        <fullName evidence="6">L-aspartate dehydrogenase</fullName>
        <ecNumber evidence="6">1.4.1.21</ecNumber>
    </recommendedName>
</protein>
<name>A0A3G3IJ80_9ARCH</name>
<dbReference type="HAMAP" id="MF_01265">
    <property type="entry name" value="NadX"/>
    <property type="match status" value="1"/>
</dbReference>
<dbReference type="GO" id="GO:0016639">
    <property type="term" value="F:oxidoreductase activity, acting on the CH-NH2 group of donors, NAD or NADP as acceptor"/>
    <property type="evidence" value="ECO:0007669"/>
    <property type="project" value="UniProtKB-UniRule"/>
</dbReference>
<dbReference type="GeneID" id="38293548"/>
<accession>A0A3G3IJ80</accession>
<sequence>MRITIVGCGSIGSRLAKAADDMEEVKRIYLVDIRKDLADNVAASLRKAIVVDSVEDELYHCDLVIEASSQAAAKEVAPKVVARGVDIMIMSVGSLVDDDYRNTLFQSAKEHEAKIFIPTGALCGVDGLRSASCDEIDSVELITTKGPKSLAGVQYLVDKGIEVDKIKEKTVIYSGPAREAVKIFPKNINVAATVSLLGLGFDRTKVTIVLDPAATSNSHELRFEGKFGKAVAHTFNVPEADNPKTSHLAALAAISALKRICRNEWIGV</sequence>